<evidence type="ECO:0000256" key="1">
    <source>
        <dbReference type="SAM" id="MobiDB-lite"/>
    </source>
</evidence>
<dbReference type="EMBL" id="JAIFTL010000001">
    <property type="protein sequence ID" value="KAG9327794.1"/>
    <property type="molecule type" value="Genomic_DNA"/>
</dbReference>
<reference evidence="2" key="1">
    <citation type="submission" date="2021-07" db="EMBL/GenBank/DDBJ databases">
        <title>Draft genome of Mortierella alpina, strain LL118, isolated from an aspen leaf litter sample.</title>
        <authorList>
            <person name="Yang S."/>
            <person name="Vinatzer B.A."/>
        </authorList>
    </citation>
    <scope>NUCLEOTIDE SEQUENCE</scope>
    <source>
        <strain evidence="2">LL118</strain>
    </source>
</reference>
<feature type="compositionally biased region" description="Low complexity" evidence="1">
    <location>
        <begin position="336"/>
        <end position="345"/>
    </location>
</feature>
<sequence>MASTSSWSAALRHTTARRRPLSLQLLPSSSPSASVRWASIVPYIVAQNSCYSPPPPPMTLEQLDQVQQHKRQSLLEEQIQLEQSQRMRQQRELQLELAKHRNAILEQQHKQQLLRRREHEQQLQEQQQENRQRPAEQGPCNDTAAGDSVRQPIKTPPHPYVATQHRSMFGYRGPEHRMALSTTSEAVAATLAEEDVDETMQSGVTSVRVPFLMAAESRVRLAMMDYTPKQIDAMTPEEAQAILSCPSSCSSIESYTVQEDQQCEISKNVEELTEAIAGARAFSSSSAAAVDADMSLDMAQEDPRYTHQASLPVHGQGHDAEGHGSETSRRVPRHPSSSSSTSSTL</sequence>
<dbReference type="Proteomes" id="UP000717515">
    <property type="component" value="Unassembled WGS sequence"/>
</dbReference>
<feature type="region of interest" description="Disordered" evidence="1">
    <location>
        <begin position="108"/>
        <end position="163"/>
    </location>
</feature>
<name>A0A9P8D3E6_MORAP</name>
<accession>A0A9P8D3E6</accession>
<dbReference type="AlphaFoldDB" id="A0A9P8D3E6"/>
<evidence type="ECO:0000313" key="2">
    <source>
        <dbReference type="EMBL" id="KAG9327794.1"/>
    </source>
</evidence>
<evidence type="ECO:0000313" key="3">
    <source>
        <dbReference type="Proteomes" id="UP000717515"/>
    </source>
</evidence>
<gene>
    <name evidence="2" type="ORF">KVV02_000240</name>
</gene>
<protein>
    <submittedName>
        <fullName evidence="2">Uncharacterized protein</fullName>
    </submittedName>
</protein>
<proteinExistence type="predicted"/>
<feature type="compositionally biased region" description="Basic and acidic residues" evidence="1">
    <location>
        <begin position="115"/>
        <end position="134"/>
    </location>
</feature>
<feature type="region of interest" description="Disordered" evidence="1">
    <location>
        <begin position="299"/>
        <end position="345"/>
    </location>
</feature>
<feature type="compositionally biased region" description="Basic and acidic residues" evidence="1">
    <location>
        <begin position="316"/>
        <end position="329"/>
    </location>
</feature>
<comment type="caution">
    <text evidence="2">The sequence shown here is derived from an EMBL/GenBank/DDBJ whole genome shotgun (WGS) entry which is preliminary data.</text>
</comment>
<organism evidence="2 3">
    <name type="scientific">Mortierella alpina</name>
    <name type="common">Oleaginous fungus</name>
    <name type="synonym">Mortierella renispora</name>
    <dbReference type="NCBI Taxonomy" id="64518"/>
    <lineage>
        <taxon>Eukaryota</taxon>
        <taxon>Fungi</taxon>
        <taxon>Fungi incertae sedis</taxon>
        <taxon>Mucoromycota</taxon>
        <taxon>Mortierellomycotina</taxon>
        <taxon>Mortierellomycetes</taxon>
        <taxon>Mortierellales</taxon>
        <taxon>Mortierellaceae</taxon>
        <taxon>Mortierella</taxon>
    </lineage>
</organism>